<keyword evidence="3" id="KW-1185">Reference proteome</keyword>
<evidence type="ECO:0000256" key="1">
    <source>
        <dbReference type="SAM" id="MobiDB-lite"/>
    </source>
</evidence>
<feature type="compositionally biased region" description="Polar residues" evidence="1">
    <location>
        <begin position="1"/>
        <end position="11"/>
    </location>
</feature>
<evidence type="ECO:0000313" key="3">
    <source>
        <dbReference type="Proteomes" id="UP000596661"/>
    </source>
</evidence>
<dbReference type="Proteomes" id="UP000596661">
    <property type="component" value="Chromosome 9"/>
</dbReference>
<reference evidence="2" key="1">
    <citation type="submission" date="2018-11" db="EMBL/GenBank/DDBJ databases">
        <authorList>
            <person name="Grassa J C."/>
        </authorList>
    </citation>
    <scope>NUCLEOTIDE SEQUENCE [LARGE SCALE GENOMIC DNA]</scope>
</reference>
<organism evidence="2 3">
    <name type="scientific">Cannabis sativa</name>
    <name type="common">Hemp</name>
    <name type="synonym">Marijuana</name>
    <dbReference type="NCBI Taxonomy" id="3483"/>
    <lineage>
        <taxon>Eukaryota</taxon>
        <taxon>Viridiplantae</taxon>
        <taxon>Streptophyta</taxon>
        <taxon>Embryophyta</taxon>
        <taxon>Tracheophyta</taxon>
        <taxon>Spermatophyta</taxon>
        <taxon>Magnoliopsida</taxon>
        <taxon>eudicotyledons</taxon>
        <taxon>Gunneridae</taxon>
        <taxon>Pentapetalae</taxon>
        <taxon>rosids</taxon>
        <taxon>fabids</taxon>
        <taxon>Rosales</taxon>
        <taxon>Cannabaceae</taxon>
        <taxon>Cannabis</taxon>
    </lineage>
</organism>
<feature type="compositionally biased region" description="Polar residues" evidence="1">
    <location>
        <begin position="28"/>
        <end position="39"/>
    </location>
</feature>
<dbReference type="AlphaFoldDB" id="A0A803QFS3"/>
<sequence length="112" mass="12541">MVRLDSATNGRNLRRPSGTANSEERELSSSVPETATESASDLPINSLFVQDIHELSPPSTVAQTLTSSNPSLKHRPLEMAMGFWPPTPYKHQREIMFRDYGLKIECGRKTKI</sequence>
<dbReference type="EnsemblPlants" id="evm.model.09.322">
    <property type="protein sequence ID" value="cds.evm.model.09.322"/>
    <property type="gene ID" value="evm.TU.09.322"/>
</dbReference>
<reference evidence="2" key="2">
    <citation type="submission" date="2021-03" db="UniProtKB">
        <authorList>
            <consortium name="EnsemblPlants"/>
        </authorList>
    </citation>
    <scope>IDENTIFICATION</scope>
</reference>
<dbReference type="Gramene" id="evm.model.09.322">
    <property type="protein sequence ID" value="cds.evm.model.09.322"/>
    <property type="gene ID" value="evm.TU.09.322"/>
</dbReference>
<dbReference type="EMBL" id="UZAU01000722">
    <property type="status" value="NOT_ANNOTATED_CDS"/>
    <property type="molecule type" value="Genomic_DNA"/>
</dbReference>
<proteinExistence type="predicted"/>
<evidence type="ECO:0000313" key="2">
    <source>
        <dbReference type="EnsemblPlants" id="cds.evm.model.09.322"/>
    </source>
</evidence>
<accession>A0A803QFS3</accession>
<feature type="region of interest" description="Disordered" evidence="1">
    <location>
        <begin position="1"/>
        <end position="39"/>
    </location>
</feature>
<protein>
    <submittedName>
        <fullName evidence="2">Uncharacterized protein</fullName>
    </submittedName>
</protein>
<name>A0A803QFS3_CANSA</name>